<name>A0A8C6SAJ7_9GOBI</name>
<accession>A0A8C6SAJ7</accession>
<feature type="compositionally biased region" description="Acidic residues" evidence="1">
    <location>
        <begin position="85"/>
        <end position="102"/>
    </location>
</feature>
<evidence type="ECO:0000313" key="3">
    <source>
        <dbReference type="Proteomes" id="UP000694523"/>
    </source>
</evidence>
<reference evidence="2" key="1">
    <citation type="submission" date="2025-08" db="UniProtKB">
        <authorList>
            <consortium name="Ensembl"/>
        </authorList>
    </citation>
    <scope>IDENTIFICATION</scope>
</reference>
<protein>
    <submittedName>
        <fullName evidence="2">Uncharacterized protein</fullName>
    </submittedName>
</protein>
<proteinExistence type="predicted"/>
<evidence type="ECO:0000256" key="1">
    <source>
        <dbReference type="SAM" id="MobiDB-lite"/>
    </source>
</evidence>
<dbReference type="AlphaFoldDB" id="A0A8C6SAJ7"/>
<dbReference type="Proteomes" id="UP000694523">
    <property type="component" value="Unplaced"/>
</dbReference>
<dbReference type="Ensembl" id="ENSNMLT00000001264.1">
    <property type="protein sequence ID" value="ENSNMLP00000001088.1"/>
    <property type="gene ID" value="ENSNMLG00000000857.1"/>
</dbReference>
<keyword evidence="3" id="KW-1185">Reference proteome</keyword>
<evidence type="ECO:0000313" key="2">
    <source>
        <dbReference type="Ensembl" id="ENSNMLP00000001088.1"/>
    </source>
</evidence>
<feature type="region of interest" description="Disordered" evidence="1">
    <location>
        <begin position="78"/>
        <end position="102"/>
    </location>
</feature>
<sequence length="102" mass="11699">MTIGEGGNVDRSVNRELCPLTQLPLHHNSPIQRLSSVAFDELNPFSRRAVRSRRALHLERLQRELCDLRRQQSEFLSLRRKSAEEESAGGDQEEALDNSEED</sequence>
<reference evidence="2" key="2">
    <citation type="submission" date="2025-09" db="UniProtKB">
        <authorList>
            <consortium name="Ensembl"/>
        </authorList>
    </citation>
    <scope>IDENTIFICATION</scope>
</reference>
<organism evidence="2 3">
    <name type="scientific">Neogobius melanostomus</name>
    <name type="common">round goby</name>
    <dbReference type="NCBI Taxonomy" id="47308"/>
    <lineage>
        <taxon>Eukaryota</taxon>
        <taxon>Metazoa</taxon>
        <taxon>Chordata</taxon>
        <taxon>Craniata</taxon>
        <taxon>Vertebrata</taxon>
        <taxon>Euteleostomi</taxon>
        <taxon>Actinopterygii</taxon>
        <taxon>Neopterygii</taxon>
        <taxon>Teleostei</taxon>
        <taxon>Neoteleostei</taxon>
        <taxon>Acanthomorphata</taxon>
        <taxon>Gobiaria</taxon>
        <taxon>Gobiiformes</taxon>
        <taxon>Gobioidei</taxon>
        <taxon>Gobiidae</taxon>
        <taxon>Benthophilinae</taxon>
        <taxon>Neogobiini</taxon>
        <taxon>Neogobius</taxon>
    </lineage>
</organism>